<keyword evidence="2 6" id="KW-0812">Transmembrane</keyword>
<dbReference type="Proteomes" id="UP000294003">
    <property type="component" value="Unassembled WGS sequence"/>
</dbReference>
<evidence type="ECO:0000256" key="6">
    <source>
        <dbReference type="SAM" id="Phobius"/>
    </source>
</evidence>
<keyword evidence="9" id="KW-1185">Reference proteome</keyword>
<feature type="transmembrane region" description="Helical" evidence="6">
    <location>
        <begin position="133"/>
        <end position="157"/>
    </location>
</feature>
<reference evidence="8 9" key="1">
    <citation type="submission" date="2018-06" db="EMBL/GenBank/DDBJ databases">
        <title>Complete Genomes of Monosporascus.</title>
        <authorList>
            <person name="Robinson A.J."/>
            <person name="Natvig D.O."/>
        </authorList>
    </citation>
    <scope>NUCLEOTIDE SEQUENCE [LARGE SCALE GENOMIC DNA]</scope>
    <source>
        <strain evidence="8 9">CBS 609.92</strain>
    </source>
</reference>
<dbReference type="PANTHER" id="PTHR33048">
    <property type="entry name" value="PTH11-LIKE INTEGRAL MEMBRANE PROTEIN (AFU_ORTHOLOGUE AFUA_5G11245)"/>
    <property type="match status" value="1"/>
</dbReference>
<protein>
    <recommendedName>
        <fullName evidence="7">Rhodopsin domain-containing protein</fullName>
    </recommendedName>
</protein>
<evidence type="ECO:0000256" key="1">
    <source>
        <dbReference type="ARBA" id="ARBA00004141"/>
    </source>
</evidence>
<evidence type="ECO:0000256" key="3">
    <source>
        <dbReference type="ARBA" id="ARBA00022989"/>
    </source>
</evidence>
<dbReference type="EMBL" id="QJNS01000001">
    <property type="protein sequence ID" value="RYO95455.1"/>
    <property type="molecule type" value="Genomic_DNA"/>
</dbReference>
<feature type="transmembrane region" description="Helical" evidence="6">
    <location>
        <begin position="71"/>
        <end position="89"/>
    </location>
</feature>
<name>A0ABY0HNQ0_9PEZI</name>
<organism evidence="8 9">
    <name type="scientific">Monosporascus cannonballus</name>
    <dbReference type="NCBI Taxonomy" id="155416"/>
    <lineage>
        <taxon>Eukaryota</taxon>
        <taxon>Fungi</taxon>
        <taxon>Dikarya</taxon>
        <taxon>Ascomycota</taxon>
        <taxon>Pezizomycotina</taxon>
        <taxon>Sordariomycetes</taxon>
        <taxon>Xylariomycetidae</taxon>
        <taxon>Xylariales</taxon>
        <taxon>Xylariales incertae sedis</taxon>
        <taxon>Monosporascus</taxon>
    </lineage>
</organism>
<evidence type="ECO:0000256" key="4">
    <source>
        <dbReference type="ARBA" id="ARBA00023136"/>
    </source>
</evidence>
<evidence type="ECO:0000313" key="9">
    <source>
        <dbReference type="Proteomes" id="UP000294003"/>
    </source>
</evidence>
<keyword evidence="3 6" id="KW-1133">Transmembrane helix</keyword>
<feature type="transmembrane region" description="Helical" evidence="6">
    <location>
        <begin position="101"/>
        <end position="121"/>
    </location>
</feature>
<accession>A0ABY0HNQ0</accession>
<feature type="transmembrane region" description="Helical" evidence="6">
    <location>
        <begin position="20"/>
        <end position="41"/>
    </location>
</feature>
<feature type="domain" description="Rhodopsin" evidence="7">
    <location>
        <begin position="20"/>
        <end position="158"/>
    </location>
</feature>
<dbReference type="InterPro" id="IPR049326">
    <property type="entry name" value="Rhodopsin_dom_fungi"/>
</dbReference>
<dbReference type="PANTHER" id="PTHR33048:SF166">
    <property type="entry name" value="PTH11-LIKE INTEGRAL MEMBRANE PROTEIN"/>
    <property type="match status" value="1"/>
</dbReference>
<evidence type="ECO:0000256" key="5">
    <source>
        <dbReference type="ARBA" id="ARBA00038359"/>
    </source>
</evidence>
<proteinExistence type="inferred from homology"/>
<dbReference type="InterPro" id="IPR052337">
    <property type="entry name" value="SAT4-like"/>
</dbReference>
<evidence type="ECO:0000313" key="8">
    <source>
        <dbReference type="EMBL" id="RYO95455.1"/>
    </source>
</evidence>
<evidence type="ECO:0000259" key="7">
    <source>
        <dbReference type="Pfam" id="PF20684"/>
    </source>
</evidence>
<comment type="subcellular location">
    <subcellularLocation>
        <location evidence="1">Membrane</location>
        <topology evidence="1">Multi-pass membrane protein</topology>
    </subcellularLocation>
</comment>
<gene>
    <name evidence="8" type="ORF">DL762_000017</name>
</gene>
<comment type="similarity">
    <text evidence="5">Belongs to the SAT4 family.</text>
</comment>
<dbReference type="Pfam" id="PF20684">
    <property type="entry name" value="Fung_rhodopsin"/>
    <property type="match status" value="1"/>
</dbReference>
<keyword evidence="4 6" id="KW-0472">Membrane</keyword>
<evidence type="ECO:0000256" key="2">
    <source>
        <dbReference type="ARBA" id="ARBA00022692"/>
    </source>
</evidence>
<comment type="caution">
    <text evidence="8">The sequence shown here is derived from an EMBL/GenBank/DDBJ whole genome shotgun (WGS) entry which is preliminary data.</text>
</comment>
<sequence length="283" mass="31740">MAVIDILRSLHRNLWYYRKLFNSLYSLLFLTFAAAFISIFLECVPLSAYWEVDLTFDACKKYELWLITYESGNILTDTVLLLAPFPVIAKAKIPNTKRVRIIAIFGLGVFLVGVNILRLNHGLYPVKSYNSGRSIWCSIEILVAMIVANLSAIYMLLRPSFTTRRRARRDRPGAPSRLKAKFTSGGATYDPRMTDSQGARLSQTARNSLEHGWAGIPWNGASGFDTRITGGTRTAHTGWSMEDDTSGILVETELNLEVEVFEMADTTSLITRPPKAKLPESHV</sequence>